<evidence type="ECO:0000256" key="1">
    <source>
        <dbReference type="SAM" id="MobiDB-lite"/>
    </source>
</evidence>
<evidence type="ECO:0000313" key="3">
    <source>
        <dbReference type="EMBL" id="XCG64578.1"/>
    </source>
</evidence>
<feature type="compositionally biased region" description="Basic and acidic residues" evidence="1">
    <location>
        <begin position="407"/>
        <end position="429"/>
    </location>
</feature>
<sequence length="590" mass="62324">MTWGVVDRTGAGGSAIPSALEAELRRILDDAAVAVGWFPEIEFVASEFVASEFLTSGTGSALSVLPDVVVADHAASPEQLDQLERAAESEPTADHEPVHEPPAVNEPTVVQEPAGDQLLVLLESTLAVLASAAPASTPEVSIDRIAALEALISAAGGLRAAEEVAFADGQRAAHLAAKVRSRDVGRGTAEQIGFARRISPNSAARQLGFAQALVARLPQTFQELRAGRISEIQARIAVTRSSHLSETDAALVDAAIAPRLQGWSSSATEKAVDHIAYSLDPRGSVDRKASAEQDRRVWVRPAPDSMAIVSALLPMAQGVGVFAGLRTAALALHGTSESEGRGIGQLMADLLVERCTGQATADAVPVEIRVTLPVDSVLGDGAAPGWVDNYGPVPAAVVRELVGCGGEPHERTLRPEHASQGDPPHDEPPRGSGTHHGRAAPSANDGSTATPTSSAAEKCCCTGVPDARVRIRRLFTDPVDGSVVDVDARSRLFPESMRRHIMIRDRQCRQPYCDAPIRDADHVTPYARGGPTTLVNGQGLCLRGNQMKEMPGWSTRRQGDGSTLVVTPTGHRYVRERQSATGLPALTRRE</sequence>
<dbReference type="RefSeq" id="WP_353650191.1">
    <property type="nucleotide sequence ID" value="NZ_CP159218.1"/>
</dbReference>
<dbReference type="SMART" id="SM00507">
    <property type="entry name" value="HNHc"/>
    <property type="match status" value="1"/>
</dbReference>
<organism evidence="3">
    <name type="scientific">Nakamurella sp. A5-74</name>
    <dbReference type="NCBI Taxonomy" id="3158264"/>
    <lineage>
        <taxon>Bacteria</taxon>
        <taxon>Bacillati</taxon>
        <taxon>Actinomycetota</taxon>
        <taxon>Actinomycetes</taxon>
        <taxon>Nakamurellales</taxon>
        <taxon>Nakamurellaceae</taxon>
        <taxon>Nakamurella</taxon>
    </lineage>
</organism>
<evidence type="ECO:0000259" key="2">
    <source>
        <dbReference type="SMART" id="SM00507"/>
    </source>
</evidence>
<feature type="compositionally biased region" description="Basic and acidic residues" evidence="1">
    <location>
        <begin position="85"/>
        <end position="99"/>
    </location>
</feature>
<feature type="domain" description="HNH nuclease" evidence="2">
    <location>
        <begin position="496"/>
        <end position="546"/>
    </location>
</feature>
<reference evidence="3" key="1">
    <citation type="submission" date="2024-05" db="EMBL/GenBank/DDBJ databases">
        <authorList>
            <person name="Cai S.Y."/>
            <person name="Jin L.M."/>
            <person name="Li H.R."/>
        </authorList>
    </citation>
    <scope>NUCLEOTIDE SEQUENCE</scope>
    <source>
        <strain evidence="3">A5-74</strain>
    </source>
</reference>
<dbReference type="EMBL" id="CP159218">
    <property type="protein sequence ID" value="XCG64578.1"/>
    <property type="molecule type" value="Genomic_DNA"/>
</dbReference>
<proteinExistence type="predicted"/>
<feature type="region of interest" description="Disordered" evidence="1">
    <location>
        <begin position="406"/>
        <end position="457"/>
    </location>
</feature>
<dbReference type="InterPro" id="IPR003870">
    <property type="entry name" value="DUF222"/>
</dbReference>
<dbReference type="Pfam" id="PF02720">
    <property type="entry name" value="DUF222"/>
    <property type="match status" value="1"/>
</dbReference>
<gene>
    <name evidence="3" type="ORF">ABLG96_04370</name>
</gene>
<feature type="region of interest" description="Disordered" evidence="1">
    <location>
        <begin position="85"/>
        <end position="107"/>
    </location>
</feature>
<dbReference type="InterPro" id="IPR003615">
    <property type="entry name" value="HNH_nuc"/>
</dbReference>
<name>A0AAU8DT69_9ACTN</name>
<accession>A0AAU8DT69</accession>
<feature type="compositionally biased region" description="Polar residues" evidence="1">
    <location>
        <begin position="444"/>
        <end position="455"/>
    </location>
</feature>
<protein>
    <submittedName>
        <fullName evidence="3">DUF222 domain-containing protein</fullName>
    </submittedName>
</protein>
<dbReference type="AlphaFoldDB" id="A0AAU8DT69"/>